<feature type="chain" id="PRO_5021869947" evidence="1">
    <location>
        <begin position="26"/>
        <end position="101"/>
    </location>
</feature>
<keyword evidence="3" id="KW-1185">Reference proteome</keyword>
<reference evidence="3" key="1">
    <citation type="submission" date="2019-02" db="EMBL/GenBank/DDBJ databases">
        <title>Complete genome sequence of Rhodoferax sp. Gr-4.</title>
        <authorList>
            <person name="Jin L."/>
        </authorList>
    </citation>
    <scope>NUCLEOTIDE SEQUENCE [LARGE SCALE GENOMIC DNA]</scope>
    <source>
        <strain evidence="3">Gr-4</strain>
    </source>
</reference>
<dbReference type="Proteomes" id="UP000317365">
    <property type="component" value="Chromosome"/>
</dbReference>
<sequence>MHSLVQPVVRLLLACFLGAPLLVVAQSNSAALPAPAAVVDPCKKDVLHFQEDLRTVRDTLGEAAAKKVQEDFLPQAQWNALLLNEGYCGIAKRLREKKLVR</sequence>
<reference evidence="3" key="2">
    <citation type="journal article" date="2020" name="Int. J. Syst. Evol. Microbiol.">
        <title>Genomic insights into a novel species Rhodoferax aquaticus sp. nov., isolated from freshwater.</title>
        <authorList>
            <person name="Li T."/>
            <person name="Zhuo Y."/>
            <person name="Jin C.Z."/>
            <person name="Wu X."/>
            <person name="Ko S.R."/>
            <person name="Jin F.J."/>
            <person name="Ahn C.Y."/>
            <person name="Oh H.M."/>
            <person name="Lee H.G."/>
            <person name="Jin L."/>
        </authorList>
    </citation>
    <scope>NUCLEOTIDE SEQUENCE [LARGE SCALE GENOMIC DNA]</scope>
    <source>
        <strain evidence="3">Gr-4</strain>
    </source>
</reference>
<name>A0A515ESL6_9BURK</name>
<dbReference type="AlphaFoldDB" id="A0A515ESL6"/>
<dbReference type="KEGG" id="rhg:EXZ61_16605"/>
<accession>A0A515ESL6</accession>
<evidence type="ECO:0000256" key="1">
    <source>
        <dbReference type="SAM" id="SignalP"/>
    </source>
</evidence>
<dbReference type="RefSeq" id="WP_142812815.1">
    <property type="nucleotide sequence ID" value="NZ_CP036282.1"/>
</dbReference>
<feature type="signal peptide" evidence="1">
    <location>
        <begin position="1"/>
        <end position="25"/>
    </location>
</feature>
<protein>
    <submittedName>
        <fullName evidence="2">Uncharacterized protein</fullName>
    </submittedName>
</protein>
<dbReference type="EMBL" id="CP036282">
    <property type="protein sequence ID" value="QDL55660.1"/>
    <property type="molecule type" value="Genomic_DNA"/>
</dbReference>
<organism evidence="2 3">
    <name type="scientific">Rhodoferax aquaticus</name>
    <dbReference type="NCBI Taxonomy" id="2527691"/>
    <lineage>
        <taxon>Bacteria</taxon>
        <taxon>Pseudomonadati</taxon>
        <taxon>Pseudomonadota</taxon>
        <taxon>Betaproteobacteria</taxon>
        <taxon>Burkholderiales</taxon>
        <taxon>Comamonadaceae</taxon>
        <taxon>Rhodoferax</taxon>
    </lineage>
</organism>
<proteinExistence type="predicted"/>
<gene>
    <name evidence="2" type="ORF">EXZ61_16605</name>
</gene>
<evidence type="ECO:0000313" key="3">
    <source>
        <dbReference type="Proteomes" id="UP000317365"/>
    </source>
</evidence>
<keyword evidence="1" id="KW-0732">Signal</keyword>
<evidence type="ECO:0000313" key="2">
    <source>
        <dbReference type="EMBL" id="QDL55660.1"/>
    </source>
</evidence>